<evidence type="ECO:0000256" key="2">
    <source>
        <dbReference type="ARBA" id="ARBA00022475"/>
    </source>
</evidence>
<evidence type="ECO:0000256" key="5">
    <source>
        <dbReference type="ARBA" id="ARBA00023136"/>
    </source>
</evidence>
<evidence type="ECO:0000256" key="7">
    <source>
        <dbReference type="ARBA" id="ARBA00023180"/>
    </source>
</evidence>
<keyword evidence="3 8" id="KW-0812">Transmembrane</keyword>
<sequence length="919" mass="105637">MVTGIFFLLAFATVEGFALPPTVTRLLQSASTIVVFDESFECSEENLFGILEVSFVPVILIRGENLELYNYVHEDFVAVVLLSNISNQALDHVFASVKFLESSRVVFVLLNSVEDVEISSEILFRQCFANGFLNVLLLHNIYSNHTFQIYTFLPFRTLEITELTNVENAEDLFPDKLKNVYGYPIRTIFRDDYPRSYFYKAENGTERKGGYLSKMLLAFAEKYNASLQIVDTVNFFDKNKLISMIKTGEIDVAPNLILPTEVKTANSYPLSKINDLLVAPQLKKVPRFAYLLKPFDLPIWVTLGSFLLYAALAEGLVLILIFKNIDFGKAFMSVSLGIIYQAVGGRLFERWRFAIIHGQVLILGFILINFYLAILSSYLTVELYEKPPKTYSEIRESGMKIMAEKTSLSNYISFGGIPDGYEDLYFAVEVDELLTHVFSLNTSYMYGLSADRIYLLKIQQSRLRKPLLSPTNILITEFIANCPIYTFLPFRTLEITELTNVENAEDLFPDKLKNVYGYPIRTIFRDDYPRSYFYKAENGTERKGGYLSKMLLAFAEKYNASLQIVDTVNFFDKNKLISMIKTGEIDVAPNLILPTEVKTANSYPLSKINDLLVAPQLKKVPRFAYLLKPFDLPIWVTLGSFLLYAALAEGLVLILIFKNIDFGKAFMSVSLGIIYQAVGGRLFERWRFAIIHGQVLILGFILINFYLAILSSYLTVELYEKPPKTYSEIRESGMKIMAEKTSLSNYISFGGIPDGYEDLYFAVEVDELLTHVFSLNTSYMYGLSADRIYLLKIQQSRLRKPLLSPTNILITEFIANCPVICSWVLRYKFDEFIFRANNYGLIWKWYIDAFLERDQIDLKGYRTEYIEASTEAVPLNFDHMSFLWNCLVFGWCISCVTFIFEKFSFFFILLRRSIFRVMW</sequence>
<keyword evidence="2" id="KW-1003">Cell membrane</keyword>
<evidence type="ECO:0000256" key="1">
    <source>
        <dbReference type="ARBA" id="ARBA00004651"/>
    </source>
</evidence>
<dbReference type="InterPro" id="IPR052192">
    <property type="entry name" value="Insect_Ionotropic_Sensory_Rcpt"/>
</dbReference>
<dbReference type="PANTHER" id="PTHR42643:SF41">
    <property type="entry name" value="IONOTROPIC RECEPTOR 20A-RELATED"/>
    <property type="match status" value="1"/>
</dbReference>
<evidence type="ECO:0008006" key="12">
    <source>
        <dbReference type="Google" id="ProtNLM"/>
    </source>
</evidence>
<dbReference type="InParanoid" id="A0A7R8UBW1"/>
<dbReference type="EMBL" id="LR899009">
    <property type="protein sequence ID" value="CAD7077915.1"/>
    <property type="molecule type" value="Genomic_DNA"/>
</dbReference>
<dbReference type="PANTHER" id="PTHR42643">
    <property type="entry name" value="IONOTROPIC RECEPTOR 20A-RELATED"/>
    <property type="match status" value="1"/>
</dbReference>
<dbReference type="AlphaFoldDB" id="A0A7R8UBW1"/>
<feature type="transmembrane region" description="Helical" evidence="8">
    <location>
        <begin position="695"/>
        <end position="716"/>
    </location>
</feature>
<feature type="transmembrane region" description="Helical" evidence="8">
    <location>
        <begin position="360"/>
        <end position="381"/>
    </location>
</feature>
<evidence type="ECO:0000256" key="3">
    <source>
        <dbReference type="ARBA" id="ARBA00022692"/>
    </source>
</evidence>
<organism evidence="10 11">
    <name type="scientific">Hermetia illucens</name>
    <name type="common">Black soldier fly</name>
    <dbReference type="NCBI Taxonomy" id="343691"/>
    <lineage>
        <taxon>Eukaryota</taxon>
        <taxon>Metazoa</taxon>
        <taxon>Ecdysozoa</taxon>
        <taxon>Arthropoda</taxon>
        <taxon>Hexapoda</taxon>
        <taxon>Insecta</taxon>
        <taxon>Pterygota</taxon>
        <taxon>Neoptera</taxon>
        <taxon>Endopterygota</taxon>
        <taxon>Diptera</taxon>
        <taxon>Brachycera</taxon>
        <taxon>Stratiomyomorpha</taxon>
        <taxon>Stratiomyidae</taxon>
        <taxon>Hermetiinae</taxon>
        <taxon>Hermetia</taxon>
    </lineage>
</organism>
<keyword evidence="5 8" id="KW-0472">Membrane</keyword>
<dbReference type="OrthoDB" id="7969653at2759"/>
<feature type="transmembrane region" description="Helical" evidence="8">
    <location>
        <begin position="882"/>
        <end position="910"/>
    </location>
</feature>
<evidence type="ECO:0000256" key="9">
    <source>
        <dbReference type="SAM" id="SignalP"/>
    </source>
</evidence>
<evidence type="ECO:0000313" key="10">
    <source>
        <dbReference type="EMBL" id="CAD7077915.1"/>
    </source>
</evidence>
<keyword evidence="6" id="KW-0675">Receptor</keyword>
<reference evidence="10 11" key="1">
    <citation type="submission" date="2020-11" db="EMBL/GenBank/DDBJ databases">
        <authorList>
            <person name="Wallbank WR R."/>
            <person name="Pardo Diaz C."/>
            <person name="Kozak K."/>
            <person name="Martin S."/>
            <person name="Jiggins C."/>
            <person name="Moest M."/>
            <person name="Warren A I."/>
            <person name="Generalovic N T."/>
            <person name="Byers J.R.P. K."/>
            <person name="Montejo-Kovacevich G."/>
            <person name="Yen C E."/>
        </authorList>
    </citation>
    <scope>NUCLEOTIDE SEQUENCE [LARGE SCALE GENOMIC DNA]</scope>
</reference>
<feature type="signal peptide" evidence="9">
    <location>
        <begin position="1"/>
        <end position="16"/>
    </location>
</feature>
<dbReference type="GO" id="GO:0005886">
    <property type="term" value="C:plasma membrane"/>
    <property type="evidence" value="ECO:0007669"/>
    <property type="project" value="UniProtKB-SubCell"/>
</dbReference>
<evidence type="ECO:0000256" key="8">
    <source>
        <dbReference type="SAM" id="Phobius"/>
    </source>
</evidence>
<evidence type="ECO:0000256" key="4">
    <source>
        <dbReference type="ARBA" id="ARBA00022989"/>
    </source>
</evidence>
<accession>A0A7R8UBW1</accession>
<proteinExistence type="predicted"/>
<feature type="chain" id="PRO_5030776576" description="Ionotropic receptor" evidence="9">
    <location>
        <begin position="17"/>
        <end position="919"/>
    </location>
</feature>
<feature type="transmembrane region" description="Helical" evidence="8">
    <location>
        <begin position="297"/>
        <end position="322"/>
    </location>
</feature>
<name>A0A7R8UBW1_HERIL</name>
<keyword evidence="11" id="KW-1185">Reference proteome</keyword>
<keyword evidence="7" id="KW-0325">Glycoprotein</keyword>
<comment type="subcellular location">
    <subcellularLocation>
        <location evidence="1">Cell membrane</location>
        <topology evidence="1">Multi-pass membrane protein</topology>
    </subcellularLocation>
</comment>
<evidence type="ECO:0000256" key="6">
    <source>
        <dbReference type="ARBA" id="ARBA00023170"/>
    </source>
</evidence>
<keyword evidence="9" id="KW-0732">Signal</keyword>
<evidence type="ECO:0000313" key="11">
    <source>
        <dbReference type="Proteomes" id="UP000594454"/>
    </source>
</evidence>
<gene>
    <name evidence="10" type="ORF">HERILL_LOCUS1213</name>
</gene>
<dbReference type="FunCoup" id="A0A7R8UBW1">
    <property type="interactions" value="40"/>
</dbReference>
<keyword evidence="4 8" id="KW-1133">Transmembrane helix</keyword>
<dbReference type="Proteomes" id="UP000594454">
    <property type="component" value="Chromosome 1"/>
</dbReference>
<feature type="transmembrane region" description="Helical" evidence="8">
    <location>
        <begin position="632"/>
        <end position="656"/>
    </location>
</feature>
<protein>
    <recommendedName>
        <fullName evidence="12">Ionotropic receptor</fullName>
    </recommendedName>
</protein>